<comment type="caution">
    <text evidence="3">The sequence shown here is derived from an EMBL/GenBank/DDBJ whole genome shotgun (WGS) entry which is preliminary data.</text>
</comment>
<organism evidence="3 4">
    <name type="scientific">Helicostylum pulchrum</name>
    <dbReference type="NCBI Taxonomy" id="562976"/>
    <lineage>
        <taxon>Eukaryota</taxon>
        <taxon>Fungi</taxon>
        <taxon>Fungi incertae sedis</taxon>
        <taxon>Mucoromycota</taxon>
        <taxon>Mucoromycotina</taxon>
        <taxon>Mucoromycetes</taxon>
        <taxon>Mucorales</taxon>
        <taxon>Mucorineae</taxon>
        <taxon>Mucoraceae</taxon>
        <taxon>Helicostylum</taxon>
    </lineage>
</organism>
<reference evidence="3 4" key="1">
    <citation type="submission" date="2024-04" db="EMBL/GenBank/DDBJ databases">
        <title>genome sequences of Mucor flavus KT1a and Helicostylum pulchrum KT1b strains isolation_sourced from the surface of a dry-aged beef.</title>
        <authorList>
            <person name="Toyotome T."/>
            <person name="Hosono M."/>
            <person name="Torimaru M."/>
            <person name="Fukuda K."/>
            <person name="Mikami N."/>
        </authorList>
    </citation>
    <scope>NUCLEOTIDE SEQUENCE [LARGE SCALE GENOMIC DNA]</scope>
    <source>
        <strain evidence="3 4">KT1b</strain>
    </source>
</reference>
<evidence type="ECO:0000256" key="1">
    <source>
        <dbReference type="SAM" id="Phobius"/>
    </source>
</evidence>
<keyword evidence="1" id="KW-1133">Transmembrane helix</keyword>
<dbReference type="EMBL" id="BAABUJ010000046">
    <property type="protein sequence ID" value="GAA5805512.1"/>
    <property type="molecule type" value="Genomic_DNA"/>
</dbReference>
<accession>A0ABP9YEY1</accession>
<evidence type="ECO:0000313" key="3">
    <source>
        <dbReference type="EMBL" id="GAA5805512.1"/>
    </source>
</evidence>
<feature type="transmembrane region" description="Helical" evidence="1">
    <location>
        <begin position="242"/>
        <end position="264"/>
    </location>
</feature>
<evidence type="ECO:0000313" key="4">
    <source>
        <dbReference type="Proteomes" id="UP001476247"/>
    </source>
</evidence>
<gene>
    <name evidence="3" type="ORF">HPULCUR_011029</name>
</gene>
<keyword evidence="1" id="KW-0812">Transmembrane</keyword>
<keyword evidence="1" id="KW-0472">Membrane</keyword>
<feature type="signal peptide" evidence="2">
    <location>
        <begin position="1"/>
        <end position="19"/>
    </location>
</feature>
<name>A0ABP9YEY1_9FUNG</name>
<proteinExistence type="predicted"/>
<keyword evidence="4" id="KW-1185">Reference proteome</keyword>
<feature type="chain" id="PRO_5045235685" evidence="2">
    <location>
        <begin position="20"/>
        <end position="273"/>
    </location>
</feature>
<sequence>MKLFNFITIFFLAWIPTNGISTNLKPTASFRSPKNIAFASFGGGSSHHMWVFRILKDMHSRGHNVSFFSRGDQLHFAEGFSVMTIKELGGAFDLLHHPTPVLRHIPFHPHPEVVGTGILESALLNYPVDSSAKYVNYRLYTILHPTSEYTSVWERALSYNTCGRIAKDYAEFYKKLHVVAVDSGNKIQDAVNCYRAYVQISAANAVTRGADLMEESLFASDSDGDLKYRYNIHWIKRNDIDVYALLLLLCLGTIKACHIVYSLVAKYAKLQKL</sequence>
<dbReference type="Proteomes" id="UP001476247">
    <property type="component" value="Unassembled WGS sequence"/>
</dbReference>
<protein>
    <submittedName>
        <fullName evidence="3">Uncharacterized protein</fullName>
    </submittedName>
</protein>
<keyword evidence="2" id="KW-0732">Signal</keyword>
<evidence type="ECO:0000256" key="2">
    <source>
        <dbReference type="SAM" id="SignalP"/>
    </source>
</evidence>